<dbReference type="Proteomes" id="UP000291101">
    <property type="component" value="Unassembled WGS sequence"/>
</dbReference>
<dbReference type="SUPFAM" id="SSF55816">
    <property type="entry name" value="5'-nucleotidase (syn. UDP-sugar hydrolase), C-terminal domain"/>
    <property type="match status" value="1"/>
</dbReference>
<dbReference type="InterPro" id="IPR013783">
    <property type="entry name" value="Ig-like_fold"/>
</dbReference>
<dbReference type="SUPFAM" id="SSF56219">
    <property type="entry name" value="DNase I-like"/>
    <property type="match status" value="1"/>
</dbReference>
<feature type="domain" description="LTD" evidence="2">
    <location>
        <begin position="227"/>
        <end position="377"/>
    </location>
</feature>
<dbReference type="GO" id="GO:0008253">
    <property type="term" value="F:5'-nucleotidase activity"/>
    <property type="evidence" value="ECO:0007669"/>
    <property type="project" value="TreeGrafter"/>
</dbReference>
<dbReference type="InterPro" id="IPR005135">
    <property type="entry name" value="Endo/exonuclease/phosphatase"/>
</dbReference>
<dbReference type="PANTHER" id="PTHR11575:SF24">
    <property type="entry name" value="5'-NUCLEOTIDASE"/>
    <property type="match status" value="1"/>
</dbReference>
<feature type="non-terminal residue" evidence="3">
    <location>
        <position position="2002"/>
    </location>
</feature>
<keyword evidence="3" id="KW-0540">Nuclease</keyword>
<protein>
    <submittedName>
        <fullName evidence="3">ExeM/NucH family extracellular endonuclease</fullName>
    </submittedName>
</protein>
<sequence>MRGRQSGSLRPSISGNFALRSRTRRAPRAALHLTTLLALVASPLALGFTAPAAAASSGVVITEVFGGNGATNLYNQDFVELTNTSASAVDVTGWSVQYRAAASTSGASSKIDLVGKIPAGGTLLAGGQASTCTPACTNTIPTPDASNGSMNLSGTAGVVILSNEATLLTNAVIGAGSVVNHPKIVDLVGYGSTANVFENAATAATAPAPAPSNTTTLKRTATDADDNSAEFAASAPGTPLNCDCFAPAALKVTEVYTDGGLTGSAYDHDFVELQNTSGSTLPMTGLTLQYRAPGATGPATVVATLSGSMAASSFDVVQLAGTDGNGAALPTPEYTAALDLSAAGGTLFVAKSATPIDPGTGAVAVDQFRGDLVGWGTAGAFETTAADATDLGPILSIQRANGGVDSGDNSADFASYAPSPNAQPAIPVKTIPEIQGTGPATTLANANVSTSGVVTAAYANGADNFSGFYLQTAGYDPAADATPGSSDGIFVFTGSSATFPTPTVGQHVTLSSAKVSEFRGMTELTVTNPANLTVRAATLAEGVKAGTVLPGSDCALPGTNCLTGATLEAAREAHEGELFLPVAPYTVTDSYDGSPWDQGPSEGFKMKGEIGLAANSTEPLIAPTEVANPTREPAAHAARIVWNEAHRVTLDDGHNADYTTSANRGIAMPWLTATHTVRVGAAVTFVQPVVFDYRDNLWKLQPQSKVTDDGESKVSIEQDRPAAPADVLKGTGNLKIATFNMLNYFVHTSQAWDALPDDATGALRTCTDNNTDRAGALTTAGNCSWTDRRTEPDTANSPGPRGAATPAAFKRQEDKELESINKIDADVLSLEEVENAIKIGDYDRDAALQQLVPALNAHWAAAHPGEDPALGDRWAYVASPRLAAQATILEQDAIRPAFIYNPRTVETVGRSQMLVNSAPFRNAREPLAQGFKRVGGNRDDGFIVIANHFKSKSPAGATGDNVDKGDGAGSYNGDRTRQAKALDAFADGLAADLDIPAVFLTGDLNAYSHEDPIEALRDTGWHTLESDNGEKSYSFGGFSGSLDHALANDAALAMVTGSTVWTINANEPVFYEYSRHNFNFTDLYAVNPFRSSDHNPEIIGVNAPKNPPVADLDTVQVLASNDFHGRLLDDPASASAGAAAMATAVKGLRDPVTGNPNTVFAMAGDIVGASTFESFIQNDKPTIDAMNEAGLEVSAAGNHEFDQGYDDLMNRIMSATDAEGGTAWPYIAANVREAGDLDAYALETDREDGNFAHSNGATWWKQFDGLNDGAGIRVGFVGAVTEDLESLVAPGNLDGLAITSIVDEVNDAATVLKTDGCGGEPCDLVVELVHEGAPSPSCDVIKDDEDSTFGRIVHGASDDVDAIVSGHTHLKYNCKVEVTGKTFSDGKQYKRPVVSAGQYGSYLNQLQFDFAPDTADLVGIRQHVLAMKDFDDDADTKAIVDAAVSVAAVKGAVELGEVMGPFKRARRTDPSGIVENRGGESTLGNLVAEIQREATGAEIGVMNPGGLRDDLIGTGNGPGPVTYREAANVQPFANTLVTTELTGAQLKLLLEQQWQRDPDNNVPSRPFLRLGTSKGFTWTEDSSRAEGSRITGMWLDGTAVDAGETYTVAANSFVASGGDNFRALTLGTDKRDTGVTDLQATVDYLEAHPSLAVDYRQHAVGARVPNGPYAAGDTVTFDVNSLSMTGEGDVTDAAMAISIGARDLGSFAVTTNLPATPYDIPGAGTVSFVLPSGLSGTQLVTLTGGSTGTVATVPIQVTDTRADSTVSGTAADITWGEAGSVDVTTTGGTDGVKVELYDGATKIGEGTLTGGATTIAIPAKALPVGAHTLTLKYVGDDATKPSQGSVQVTVVKATSAVSGTAADITWGDAGSVSVTVDPSEATGTVELYDGATKLGDTTVTQGSITIAAKALAVGTHSLTLKYLGDGNHAADEGTVSVTVVKASSTVSGTAADITWGDAGSVTVTVAPAAATGTVELYDGATKLGDTTVTQGSITIAAKALAV</sequence>
<evidence type="ECO:0000313" key="4">
    <source>
        <dbReference type="Proteomes" id="UP000291101"/>
    </source>
</evidence>
<dbReference type="InterPro" id="IPR036691">
    <property type="entry name" value="Endo/exonu/phosph_ase_sf"/>
</dbReference>
<dbReference type="InterPro" id="IPR032109">
    <property type="entry name" value="Big_3_5"/>
</dbReference>
<dbReference type="Gene3D" id="3.90.780.10">
    <property type="entry name" value="5'-Nucleotidase, C-terminal domain"/>
    <property type="match status" value="1"/>
</dbReference>
<evidence type="ECO:0000259" key="2">
    <source>
        <dbReference type="PROSITE" id="PS51841"/>
    </source>
</evidence>
<dbReference type="InterPro" id="IPR047971">
    <property type="entry name" value="ExeM-like"/>
</dbReference>
<dbReference type="PRINTS" id="PR01607">
    <property type="entry name" value="APYRASEFAMLY"/>
</dbReference>
<dbReference type="CDD" id="cd04486">
    <property type="entry name" value="YhcR_OBF_like"/>
    <property type="match status" value="1"/>
</dbReference>
<dbReference type="InterPro" id="IPR006179">
    <property type="entry name" value="5_nucleotidase/apyrase"/>
</dbReference>
<dbReference type="Gene3D" id="3.60.10.10">
    <property type="entry name" value="Endonuclease/exonuclease/phosphatase"/>
    <property type="match status" value="1"/>
</dbReference>
<dbReference type="Pfam" id="PF02872">
    <property type="entry name" value="5_nucleotid_C"/>
    <property type="match status" value="1"/>
</dbReference>
<dbReference type="InterPro" id="IPR029052">
    <property type="entry name" value="Metallo-depent_PP-like"/>
</dbReference>
<accession>A0A4Q2T812</accession>
<proteinExistence type="predicted"/>
<dbReference type="CDD" id="cd10283">
    <property type="entry name" value="MnuA_DNase1-like"/>
    <property type="match status" value="1"/>
</dbReference>
<dbReference type="Pfam" id="PF00932">
    <property type="entry name" value="LTD"/>
    <property type="match status" value="1"/>
</dbReference>
<feature type="domain" description="LTD" evidence="2">
    <location>
        <begin position="48"/>
        <end position="192"/>
    </location>
</feature>
<dbReference type="SUPFAM" id="SSF56300">
    <property type="entry name" value="Metallo-dependent phosphatases"/>
    <property type="match status" value="1"/>
</dbReference>
<dbReference type="GO" id="GO:0005975">
    <property type="term" value="P:carbohydrate metabolic process"/>
    <property type="evidence" value="ECO:0007669"/>
    <property type="project" value="UniProtKB-ARBA"/>
</dbReference>
<dbReference type="PANTHER" id="PTHR11575">
    <property type="entry name" value="5'-NUCLEOTIDASE-RELATED"/>
    <property type="match status" value="1"/>
</dbReference>
<feature type="region of interest" description="Disordered" evidence="1">
    <location>
        <begin position="783"/>
        <end position="806"/>
    </location>
</feature>
<dbReference type="Gene3D" id="2.60.40.10">
    <property type="entry name" value="Immunoglobulins"/>
    <property type="match status" value="2"/>
</dbReference>
<keyword evidence="4" id="KW-1185">Reference proteome</keyword>
<dbReference type="NCBIfam" id="NF033681">
    <property type="entry name" value="ExeM_NucH_DNase"/>
    <property type="match status" value="1"/>
</dbReference>
<comment type="caution">
    <text evidence="3">The sequence shown here is derived from an EMBL/GenBank/DDBJ whole genome shotgun (WGS) entry which is preliminary data.</text>
</comment>
<dbReference type="Gene3D" id="3.60.21.10">
    <property type="match status" value="1"/>
</dbReference>
<dbReference type="GO" id="GO:0004519">
    <property type="term" value="F:endonuclease activity"/>
    <property type="evidence" value="ECO:0007669"/>
    <property type="project" value="UniProtKB-KW"/>
</dbReference>
<keyword evidence="3" id="KW-0378">Hydrolase</keyword>
<organism evidence="3 4">
    <name type="scientific">Nocardioides zhouii</name>
    <dbReference type="NCBI Taxonomy" id="1168729"/>
    <lineage>
        <taxon>Bacteria</taxon>
        <taxon>Bacillati</taxon>
        <taxon>Actinomycetota</taxon>
        <taxon>Actinomycetes</taxon>
        <taxon>Propionibacteriales</taxon>
        <taxon>Nocardioidaceae</taxon>
        <taxon>Nocardioides</taxon>
    </lineage>
</organism>
<dbReference type="Pfam" id="PF16640">
    <property type="entry name" value="Big_3_5"/>
    <property type="match status" value="1"/>
</dbReference>
<dbReference type="GO" id="GO:0009166">
    <property type="term" value="P:nucleotide catabolic process"/>
    <property type="evidence" value="ECO:0007669"/>
    <property type="project" value="InterPro"/>
</dbReference>
<dbReference type="GO" id="GO:0008768">
    <property type="term" value="F:UDP-sugar diphosphatase activity"/>
    <property type="evidence" value="ECO:0007669"/>
    <property type="project" value="TreeGrafter"/>
</dbReference>
<evidence type="ECO:0000256" key="1">
    <source>
        <dbReference type="SAM" id="MobiDB-lite"/>
    </source>
</evidence>
<name>A0A4Q2T812_9ACTN</name>
<dbReference type="EMBL" id="SDWV01000002">
    <property type="protein sequence ID" value="RYC14081.1"/>
    <property type="molecule type" value="Genomic_DNA"/>
</dbReference>
<dbReference type="PROSITE" id="PS51841">
    <property type="entry name" value="LTD"/>
    <property type="match status" value="2"/>
</dbReference>
<dbReference type="InterPro" id="IPR008334">
    <property type="entry name" value="5'-Nucleotdase_C"/>
</dbReference>
<dbReference type="Pfam" id="PF03372">
    <property type="entry name" value="Exo_endo_phos"/>
    <property type="match status" value="1"/>
</dbReference>
<keyword evidence="3" id="KW-0255">Endonuclease</keyword>
<reference evidence="3 4" key="1">
    <citation type="submission" date="2019-01" db="EMBL/GenBank/DDBJ databases">
        <title>Novel species of Nocardioides.</title>
        <authorList>
            <person name="Liu Q."/>
            <person name="X Y.-H."/>
        </authorList>
    </citation>
    <scope>NUCLEOTIDE SEQUENCE [LARGE SCALE GENOMIC DNA]</scope>
    <source>
        <strain evidence="3 4">HLT2-9</strain>
    </source>
</reference>
<evidence type="ECO:0000313" key="3">
    <source>
        <dbReference type="EMBL" id="RYC14081.1"/>
    </source>
</evidence>
<dbReference type="OrthoDB" id="1016457at2"/>
<dbReference type="InterPro" id="IPR036907">
    <property type="entry name" value="5'-Nucleotdase_C_sf"/>
</dbReference>
<gene>
    <name evidence="3" type="ORF">EUA94_01785</name>
</gene>
<dbReference type="InterPro" id="IPR001322">
    <property type="entry name" value="Lamin_tail_dom"/>
</dbReference>
<dbReference type="GO" id="GO:0030288">
    <property type="term" value="C:outer membrane-bounded periplasmic space"/>
    <property type="evidence" value="ECO:0007669"/>
    <property type="project" value="TreeGrafter"/>
</dbReference>